<reference evidence="2 3" key="1">
    <citation type="submission" date="2017-11" db="EMBL/GenBank/DDBJ databases">
        <title>Complete genome of a free-living desiccation-tolerant cyanobacterium and its photosynthetic adaptation to extreme terrestrial habitat.</title>
        <authorList>
            <person name="Shang J."/>
        </authorList>
    </citation>
    <scope>NUCLEOTIDE SEQUENCE [LARGE SCALE GENOMIC DNA]</scope>
    <source>
        <strain evidence="2 3">CCNUN1</strain>
    </source>
</reference>
<accession>A0A2K8SYZ6</accession>
<sequence length="587" mass="68017">MATNDSIVLDTILKQKKSQIADSLPDDDYFEIFTFEQVLKKYDLSYEELISGKMGGSDDGGIDGFFTFINGELLDKNTSLNDFKRYPSIELFLIQSKRSPSFSETAVEHVIRSAMNIFNLEKDISILQKNYNVELIDEISSFREAYLKLISIHPSLKINYIYASKGDTKNIHRKVYDSADNLKETIQNYFRGAIVNTQFIGARELIDASRLEKNYNLKLKFIENYISTSEDNYIVLATLKDYYDFVTDENSELRQYIFTFNVRDYQGNVEVNKDIHKTLESDNKLDFWWLNNGITVLSSKATVAGKIISLDDVQVVNGLQTTNTIYNYLKNSSGDDEKDKNRSILIRSILIRIIATNNTESINRIIKATNFQTPIPPASLKATDPIQSDIENYFLSKNWYYDRRKNYYKNMGKPIDRIISIPYLAQSVMAIVLREPDISRSRPSSIIKTDSEYKRVFKEKSNLEVYMFCVEVMKQVELFIRSTVSEKSKQDNDTFWRHTSPLRILSFHLAMLFIVKLLCKNDYNSTDIEKMLQGELKSEIISQTLFELIELTDKYVNSRPLLSINTIVKQKEFVTYLLENVNLSTTK</sequence>
<dbReference type="OrthoDB" id="475927at2"/>
<keyword evidence="2" id="KW-0378">Hydrolase</keyword>
<dbReference type="EMBL" id="CP024785">
    <property type="protein sequence ID" value="AUB40672.1"/>
    <property type="molecule type" value="Genomic_DNA"/>
</dbReference>
<dbReference type="RefSeq" id="WP_100901309.1">
    <property type="nucleotide sequence ID" value="NZ_CAWNNC010000001.1"/>
</dbReference>
<evidence type="ECO:0000259" key="1">
    <source>
        <dbReference type="Pfam" id="PF10592"/>
    </source>
</evidence>
<gene>
    <name evidence="2" type="ORF">COO91_06691</name>
</gene>
<proteinExistence type="predicted"/>
<evidence type="ECO:0000313" key="2">
    <source>
        <dbReference type="EMBL" id="AUB40672.1"/>
    </source>
</evidence>
<protein>
    <submittedName>
        <fullName evidence="2">Putative metal-dependent hydrolase, TIM-barrel fold</fullName>
    </submittedName>
</protein>
<keyword evidence="3" id="KW-1185">Reference proteome</keyword>
<evidence type="ECO:0000313" key="3">
    <source>
        <dbReference type="Proteomes" id="UP000232003"/>
    </source>
</evidence>
<organism evidence="2 3">
    <name type="scientific">Nostoc flagelliforme CCNUN1</name>
    <dbReference type="NCBI Taxonomy" id="2038116"/>
    <lineage>
        <taxon>Bacteria</taxon>
        <taxon>Bacillati</taxon>
        <taxon>Cyanobacteriota</taxon>
        <taxon>Cyanophyceae</taxon>
        <taxon>Nostocales</taxon>
        <taxon>Nostocaceae</taxon>
        <taxon>Nostoc</taxon>
    </lineage>
</organism>
<dbReference type="Proteomes" id="UP000232003">
    <property type="component" value="Chromosome"/>
</dbReference>
<dbReference type="KEGG" id="nfl:COO91_06691"/>
<dbReference type="Pfam" id="PF10592">
    <property type="entry name" value="AIPR"/>
    <property type="match status" value="1"/>
</dbReference>
<dbReference type="InterPro" id="IPR018891">
    <property type="entry name" value="AIPR_C"/>
</dbReference>
<name>A0A2K8SYZ6_9NOSO</name>
<dbReference type="GO" id="GO:0016787">
    <property type="term" value="F:hydrolase activity"/>
    <property type="evidence" value="ECO:0007669"/>
    <property type="project" value="UniProtKB-KW"/>
</dbReference>
<dbReference type="AlphaFoldDB" id="A0A2K8SYZ6"/>
<feature type="domain" description="Abortive phage infection protein C-terminal" evidence="1">
    <location>
        <begin position="260"/>
        <end position="558"/>
    </location>
</feature>